<feature type="domain" description="Glycosyltransferase subfamily 4-like N-terminal" evidence="2">
    <location>
        <begin position="16"/>
        <end position="178"/>
    </location>
</feature>
<dbReference type="PANTHER" id="PTHR12526">
    <property type="entry name" value="GLYCOSYLTRANSFERASE"/>
    <property type="match status" value="1"/>
</dbReference>
<accession>A0ABV5J973</accession>
<protein>
    <submittedName>
        <fullName evidence="3">Glycosyltransferase family 4 protein</fullName>
        <ecNumber evidence="3">2.4.-.-</ecNumber>
    </submittedName>
</protein>
<proteinExistence type="predicted"/>
<dbReference type="InterPro" id="IPR028098">
    <property type="entry name" value="Glyco_trans_4-like_N"/>
</dbReference>
<keyword evidence="3" id="KW-0808">Transferase</keyword>
<keyword evidence="3" id="KW-0328">Glycosyltransferase</keyword>
<dbReference type="InterPro" id="IPR001296">
    <property type="entry name" value="Glyco_trans_1"/>
</dbReference>
<sequence length="388" mass="44181">MINSILVLHSSSDLYGASRSLIRSVVGLKKNGFQPIVVLSSEGSLSKAIRKEGIMVKIIKLGIIRRKYFHLFGLFNRAKYLYRAYKQLNRIVDEEKIKIVYSNTTAVWVGAFVAKSKKLLHIWHVREIIESPSWFKKFIQNLLQKTGDLVLCVSKATANNYAEKVDANKLRVIYNGIDYKPFLEAKYNLKEEIGISQDTVLIGMIARVHFWKGQTYFLDVAKHLVNRHKHIHFIMVGDAFSGYEYLYDEIKEKVRSNGLEEKVTDLGYRTDIPEIMGGLDIFMLPSILPDPLPTTVLEAMATGKPVVATRHGGATEMVLEGKTGYLVPWNNPKVAAKAFDELIEKEELRKEFGKTGQERVIQHFSIDSYIQNLGEIFRSISHSNLIND</sequence>
<keyword evidence="4" id="KW-1185">Reference proteome</keyword>
<evidence type="ECO:0000313" key="3">
    <source>
        <dbReference type="EMBL" id="MFB9212459.1"/>
    </source>
</evidence>
<reference evidence="3 4" key="1">
    <citation type="submission" date="2024-09" db="EMBL/GenBank/DDBJ databases">
        <authorList>
            <person name="Sun Q."/>
            <person name="Mori K."/>
        </authorList>
    </citation>
    <scope>NUCLEOTIDE SEQUENCE [LARGE SCALE GENOMIC DNA]</scope>
    <source>
        <strain evidence="3 4">CECT 7682</strain>
    </source>
</reference>
<evidence type="ECO:0000259" key="1">
    <source>
        <dbReference type="Pfam" id="PF00534"/>
    </source>
</evidence>
<comment type="caution">
    <text evidence="3">The sequence shown here is derived from an EMBL/GenBank/DDBJ whole genome shotgun (WGS) entry which is preliminary data.</text>
</comment>
<dbReference type="GO" id="GO:0016757">
    <property type="term" value="F:glycosyltransferase activity"/>
    <property type="evidence" value="ECO:0007669"/>
    <property type="project" value="UniProtKB-KW"/>
</dbReference>
<dbReference type="CDD" id="cd03801">
    <property type="entry name" value="GT4_PimA-like"/>
    <property type="match status" value="1"/>
</dbReference>
<dbReference type="RefSeq" id="WP_290247672.1">
    <property type="nucleotide sequence ID" value="NZ_JAUFQT010000001.1"/>
</dbReference>
<evidence type="ECO:0000259" key="2">
    <source>
        <dbReference type="Pfam" id="PF13439"/>
    </source>
</evidence>
<dbReference type="Pfam" id="PF00534">
    <property type="entry name" value="Glycos_transf_1"/>
    <property type="match status" value="1"/>
</dbReference>
<dbReference type="PANTHER" id="PTHR12526:SF627">
    <property type="entry name" value="D-RHAMNOSYLTRANSFERASE WBPZ"/>
    <property type="match status" value="1"/>
</dbReference>
<dbReference type="Proteomes" id="UP001589654">
    <property type="component" value="Unassembled WGS sequence"/>
</dbReference>
<gene>
    <name evidence="3" type="ORF">ACFFUR_11640</name>
</gene>
<feature type="domain" description="Glycosyl transferase family 1" evidence="1">
    <location>
        <begin position="189"/>
        <end position="359"/>
    </location>
</feature>
<organism evidence="3 4">
    <name type="scientific">Echinicola jeungdonensis</name>
    <dbReference type="NCBI Taxonomy" id="709343"/>
    <lineage>
        <taxon>Bacteria</taxon>
        <taxon>Pseudomonadati</taxon>
        <taxon>Bacteroidota</taxon>
        <taxon>Cytophagia</taxon>
        <taxon>Cytophagales</taxon>
        <taxon>Cyclobacteriaceae</taxon>
        <taxon>Echinicola</taxon>
    </lineage>
</organism>
<dbReference type="EC" id="2.4.-.-" evidence="3"/>
<name>A0ABV5J973_9BACT</name>
<evidence type="ECO:0000313" key="4">
    <source>
        <dbReference type="Proteomes" id="UP001589654"/>
    </source>
</evidence>
<dbReference type="EMBL" id="JBHMEW010000061">
    <property type="protein sequence ID" value="MFB9212459.1"/>
    <property type="molecule type" value="Genomic_DNA"/>
</dbReference>
<dbReference type="SUPFAM" id="SSF53756">
    <property type="entry name" value="UDP-Glycosyltransferase/glycogen phosphorylase"/>
    <property type="match status" value="1"/>
</dbReference>
<dbReference type="Pfam" id="PF13439">
    <property type="entry name" value="Glyco_transf_4"/>
    <property type="match status" value="1"/>
</dbReference>
<dbReference type="Gene3D" id="3.40.50.2000">
    <property type="entry name" value="Glycogen Phosphorylase B"/>
    <property type="match status" value="2"/>
</dbReference>